<dbReference type="RefSeq" id="WP_395132447.1">
    <property type="nucleotide sequence ID" value="NZ_JBIMPR010000003.1"/>
</dbReference>
<dbReference type="NCBIfam" id="TIGR01563">
    <property type="entry name" value="gp16_SPP1"/>
    <property type="match status" value="1"/>
</dbReference>
<dbReference type="InterPro" id="IPR008767">
    <property type="entry name" value="Phage_SPP1_head-tail_adaptor"/>
</dbReference>
<comment type="caution">
    <text evidence="1">The sequence shown here is derived from an EMBL/GenBank/DDBJ whole genome shotgun (WGS) entry which is preliminary data.</text>
</comment>
<sequence length="115" mass="13158">MLKREAPASAGRLTKRATFAEPVEAEDADGQIVQTYDARFTEWVHVRWLRGSEAVMQARMASRSPAVVTFRNSERARTVTSEWQVTVDGRIFQAKEDPRESEDRAFQEMLVERIG</sequence>
<dbReference type="EMBL" id="JBIMPR010000003">
    <property type="protein sequence ID" value="MFH5773589.1"/>
    <property type="molecule type" value="Genomic_DNA"/>
</dbReference>
<dbReference type="Gene3D" id="2.40.10.270">
    <property type="entry name" value="Bacteriophage SPP1 head-tail adaptor protein"/>
    <property type="match status" value="1"/>
</dbReference>
<dbReference type="Proteomes" id="UP001609376">
    <property type="component" value="Unassembled WGS sequence"/>
</dbReference>
<dbReference type="InterPro" id="IPR038666">
    <property type="entry name" value="SSP1_head-tail_sf"/>
</dbReference>
<reference evidence="1 2" key="1">
    <citation type="submission" date="2024-10" db="EMBL/GenBank/DDBJ databases">
        <title>Paracoccus drimophilus sp. nov., a novel bacterium from corn roots in Hunan.</title>
        <authorList>
            <person name="Li X."/>
        </authorList>
    </citation>
    <scope>NUCLEOTIDE SEQUENCE [LARGE SCALE GENOMIC DNA]</scope>
    <source>
        <strain evidence="1 2">NGMCC 1.201697</strain>
    </source>
</reference>
<evidence type="ECO:0000313" key="1">
    <source>
        <dbReference type="EMBL" id="MFH5773589.1"/>
    </source>
</evidence>
<name>A0ABW7LGX4_9RHOB</name>
<protein>
    <submittedName>
        <fullName evidence="1">Phage head closure protein</fullName>
    </submittedName>
</protein>
<keyword evidence="2" id="KW-1185">Reference proteome</keyword>
<evidence type="ECO:0000313" key="2">
    <source>
        <dbReference type="Proteomes" id="UP001609376"/>
    </source>
</evidence>
<gene>
    <name evidence="1" type="ORF">ACHFJ0_05005</name>
</gene>
<proteinExistence type="predicted"/>
<accession>A0ABW7LGX4</accession>
<dbReference type="Pfam" id="PF05521">
    <property type="entry name" value="Phage_HCP"/>
    <property type="match status" value="1"/>
</dbReference>
<organism evidence="1 2">
    <name type="scientific">Paracoccus broussonetiae subsp. drimophilus</name>
    <dbReference type="NCBI Taxonomy" id="3373869"/>
    <lineage>
        <taxon>Bacteria</taxon>
        <taxon>Pseudomonadati</taxon>
        <taxon>Pseudomonadota</taxon>
        <taxon>Alphaproteobacteria</taxon>
        <taxon>Rhodobacterales</taxon>
        <taxon>Paracoccaceae</taxon>
        <taxon>Paracoccus</taxon>
        <taxon>Paracoccus broussonetiae</taxon>
    </lineage>
</organism>